<comment type="caution">
    <text evidence="1">The sequence shown here is derived from an EMBL/GenBank/DDBJ whole genome shotgun (WGS) entry which is preliminary data.</text>
</comment>
<gene>
    <name evidence="1" type="ORF">S01H4_63214</name>
</gene>
<sequence>MQNPSLEKWFIDQETPNKAINQEMEDNAMEVIEKDGHRRDIEPFDEHKVRKLPYTIKINVIPRFFMSSRYLHKSEIVILGVSD</sequence>
<proteinExistence type="predicted"/>
<organism evidence="1">
    <name type="scientific">marine sediment metagenome</name>
    <dbReference type="NCBI Taxonomy" id="412755"/>
    <lineage>
        <taxon>unclassified sequences</taxon>
        <taxon>metagenomes</taxon>
        <taxon>ecological metagenomes</taxon>
    </lineage>
</organism>
<reference evidence="1" key="1">
    <citation type="journal article" date="2014" name="Front. Microbiol.">
        <title>High frequency of phylogenetically diverse reductive dehalogenase-homologous genes in deep subseafloor sedimentary metagenomes.</title>
        <authorList>
            <person name="Kawai M."/>
            <person name="Futagami T."/>
            <person name="Toyoda A."/>
            <person name="Takaki Y."/>
            <person name="Nishi S."/>
            <person name="Hori S."/>
            <person name="Arai W."/>
            <person name="Tsubouchi T."/>
            <person name="Morono Y."/>
            <person name="Uchiyama I."/>
            <person name="Ito T."/>
            <person name="Fujiyama A."/>
            <person name="Inagaki F."/>
            <person name="Takami H."/>
        </authorList>
    </citation>
    <scope>NUCLEOTIDE SEQUENCE</scope>
    <source>
        <strain evidence="1">Expedition CK06-06</strain>
    </source>
</reference>
<accession>X1E627</accession>
<protein>
    <submittedName>
        <fullName evidence="1">Uncharacterized protein</fullName>
    </submittedName>
</protein>
<name>X1E627_9ZZZZ</name>
<dbReference type="AlphaFoldDB" id="X1E627"/>
<evidence type="ECO:0000313" key="1">
    <source>
        <dbReference type="EMBL" id="GAH12644.1"/>
    </source>
</evidence>
<dbReference type="EMBL" id="BART01037951">
    <property type="protein sequence ID" value="GAH12644.1"/>
    <property type="molecule type" value="Genomic_DNA"/>
</dbReference>